<dbReference type="Proteomes" id="UP000011885">
    <property type="component" value="Unassembled WGS sequence"/>
</dbReference>
<proteinExistence type="predicted"/>
<evidence type="ECO:0000313" key="3">
    <source>
        <dbReference type="Proteomes" id="UP000011885"/>
    </source>
</evidence>
<dbReference type="PATRIC" id="fig|1263870.3.peg.6732"/>
<accession>M5TT69</accession>
<comment type="caution">
    <text evidence="2">The sequence shown here is derived from an EMBL/GenBank/DDBJ whole genome shotgun (WGS) entry which is preliminary data.</text>
</comment>
<evidence type="ECO:0000313" key="2">
    <source>
        <dbReference type="EMBL" id="EMI52239.1"/>
    </source>
</evidence>
<gene>
    <name evidence="2" type="ORF">RSSM_06353</name>
</gene>
<name>M5TT69_9BACT</name>
<protein>
    <submittedName>
        <fullName evidence="2">Uncharacterized protein</fullName>
    </submittedName>
</protein>
<organism evidence="2 3">
    <name type="scientific">Rhodopirellula sallentina SM41</name>
    <dbReference type="NCBI Taxonomy" id="1263870"/>
    <lineage>
        <taxon>Bacteria</taxon>
        <taxon>Pseudomonadati</taxon>
        <taxon>Planctomycetota</taxon>
        <taxon>Planctomycetia</taxon>
        <taxon>Pirellulales</taxon>
        <taxon>Pirellulaceae</taxon>
        <taxon>Rhodopirellula</taxon>
    </lineage>
</organism>
<dbReference type="AlphaFoldDB" id="M5TT69"/>
<reference evidence="2 3" key="1">
    <citation type="journal article" date="2013" name="Mar. Genomics">
        <title>Expression of sulfatases in Rhodopirellula baltica and the diversity of sulfatases in the genus Rhodopirellula.</title>
        <authorList>
            <person name="Wegner C.E."/>
            <person name="Richter-Heitmann T."/>
            <person name="Klindworth A."/>
            <person name="Klockow C."/>
            <person name="Richter M."/>
            <person name="Achstetter T."/>
            <person name="Glockner F.O."/>
            <person name="Harder J."/>
        </authorList>
    </citation>
    <scope>NUCLEOTIDE SEQUENCE [LARGE SCALE GENOMIC DNA]</scope>
    <source>
        <strain evidence="2 3">SM41</strain>
    </source>
</reference>
<feature type="region of interest" description="Disordered" evidence="1">
    <location>
        <begin position="1"/>
        <end position="61"/>
    </location>
</feature>
<keyword evidence="3" id="KW-1185">Reference proteome</keyword>
<dbReference type="EMBL" id="ANOH01000443">
    <property type="protein sequence ID" value="EMI52239.1"/>
    <property type="molecule type" value="Genomic_DNA"/>
</dbReference>
<feature type="compositionally biased region" description="Basic and acidic residues" evidence="1">
    <location>
        <begin position="23"/>
        <end position="34"/>
    </location>
</feature>
<evidence type="ECO:0000256" key="1">
    <source>
        <dbReference type="SAM" id="MobiDB-lite"/>
    </source>
</evidence>
<sequence length="61" mass="6792">MVVESVDSETMFPPGKTWIQSDSPERAVAMEDKPSQSAESGSPVKLDLRSDSRFGRQRPPR</sequence>